<dbReference type="EMBL" id="PHFL01000030">
    <property type="protein sequence ID" value="RFM24697.1"/>
    <property type="molecule type" value="Genomic_DNA"/>
</dbReference>
<gene>
    <name evidence="1" type="ORF">D0433_04690</name>
</gene>
<dbReference type="Proteomes" id="UP000266389">
    <property type="component" value="Unassembled WGS sequence"/>
</dbReference>
<comment type="caution">
    <text evidence="1">The sequence shown here is derived from an EMBL/GenBank/DDBJ whole genome shotgun (WGS) entry which is preliminary data.</text>
</comment>
<reference evidence="1 2" key="1">
    <citation type="journal article" date="2011" name="ISME J.">
        <title>Community ecology of hot spring cyanobacterial mats: predominant populations and their functional potential.</title>
        <authorList>
            <person name="Klatt C.G."/>
            <person name="Wood J.M."/>
            <person name="Rusch D.B."/>
            <person name="Bateson M.M."/>
            <person name="Hamamura N."/>
            <person name="Heidelberg J.F."/>
            <person name="Grossman A.R."/>
            <person name="Bhaya D."/>
            <person name="Cohan F.M."/>
            <person name="Kuhl M."/>
            <person name="Bryant D.A."/>
            <person name="Ward D.M."/>
        </authorList>
    </citation>
    <scope>NUCLEOTIDE SEQUENCE [LARGE SCALE GENOMIC DNA]</scope>
    <source>
        <strain evidence="1">OS</strain>
    </source>
</reference>
<evidence type="ECO:0000313" key="2">
    <source>
        <dbReference type="Proteomes" id="UP000266389"/>
    </source>
</evidence>
<dbReference type="AlphaFoldDB" id="A0A395M1Q0"/>
<accession>A0A395M1Q0</accession>
<protein>
    <submittedName>
        <fullName evidence="1">Uncharacterized protein</fullName>
    </submittedName>
</protein>
<evidence type="ECO:0000313" key="1">
    <source>
        <dbReference type="EMBL" id="RFM24697.1"/>
    </source>
</evidence>
<organism evidence="1 2">
    <name type="scientific">Candidatus Thermochlorobacter aerophilus</name>
    <dbReference type="NCBI Taxonomy" id="1868324"/>
    <lineage>
        <taxon>Bacteria</taxon>
        <taxon>Pseudomonadati</taxon>
        <taxon>Chlorobiota</taxon>
        <taxon>Chlorobiia</taxon>
        <taxon>Chlorobiales</taxon>
        <taxon>Candidatus Thermochlorobacteriaceae</taxon>
        <taxon>Candidatus Thermochlorobacter</taxon>
    </lineage>
</organism>
<sequence>MLKAQANLALPFDAAVGQNSWQSQPNWSETHETSCDNKAENTATKEQSLHRPNFTKLPYRTMTALGQSLL</sequence>
<proteinExistence type="predicted"/>
<name>A0A395M1Q0_9BACT</name>